<dbReference type="Proteomes" id="UP001165289">
    <property type="component" value="Unassembled WGS sequence"/>
</dbReference>
<dbReference type="PANTHER" id="PTHR46068:SF1">
    <property type="entry name" value="TRANSPOSASE IS30-LIKE HTH DOMAIN-CONTAINING PROTEIN"/>
    <property type="match status" value="1"/>
</dbReference>
<accession>A0AAV7JM66</accession>
<organism evidence="1 2">
    <name type="scientific">Oopsacas minuta</name>
    <dbReference type="NCBI Taxonomy" id="111878"/>
    <lineage>
        <taxon>Eukaryota</taxon>
        <taxon>Metazoa</taxon>
        <taxon>Porifera</taxon>
        <taxon>Hexactinellida</taxon>
        <taxon>Hexasterophora</taxon>
        <taxon>Lyssacinosida</taxon>
        <taxon>Leucopsacidae</taxon>
        <taxon>Oopsacas</taxon>
    </lineage>
</organism>
<evidence type="ECO:0008006" key="3">
    <source>
        <dbReference type="Google" id="ProtNLM"/>
    </source>
</evidence>
<dbReference type="EMBL" id="JAKMXF010000315">
    <property type="protein sequence ID" value="KAI6650011.1"/>
    <property type="molecule type" value="Genomic_DNA"/>
</dbReference>
<evidence type="ECO:0000313" key="1">
    <source>
        <dbReference type="EMBL" id="KAI6650011.1"/>
    </source>
</evidence>
<dbReference type="AlphaFoldDB" id="A0AAV7JM66"/>
<reference evidence="1 2" key="1">
    <citation type="journal article" date="2023" name="BMC Biol.">
        <title>The compact genome of the sponge Oopsacas minuta (Hexactinellida) is lacking key metazoan core genes.</title>
        <authorList>
            <person name="Santini S."/>
            <person name="Schenkelaars Q."/>
            <person name="Jourda C."/>
            <person name="Duchesne M."/>
            <person name="Belahbib H."/>
            <person name="Rocher C."/>
            <person name="Selva M."/>
            <person name="Riesgo A."/>
            <person name="Vervoort M."/>
            <person name="Leys S.P."/>
            <person name="Kodjabachian L."/>
            <person name="Le Bivic A."/>
            <person name="Borchiellini C."/>
            <person name="Claverie J.M."/>
            <person name="Renard E."/>
        </authorList>
    </citation>
    <scope>NUCLEOTIDE SEQUENCE [LARGE SCALE GENOMIC DNA]</scope>
    <source>
        <strain evidence="1">SPO-2</strain>
    </source>
</reference>
<gene>
    <name evidence="1" type="ORF">LOD99_6226</name>
</gene>
<sequence>MMVWVGMTSNGWTPLIFPHGVKINQIINRNTILETVVKPWAKNHFGNRQWTFQQDSAPAHKAKDTNACCRANFPGFISSEEWPPRSPDLNLLDLSIWTILEDKVDLKKYQSIEELKGTLTREWEKIPEDHLRASIDSFIRCLRNCLSAKGDILER</sequence>
<evidence type="ECO:0000313" key="2">
    <source>
        <dbReference type="Proteomes" id="UP001165289"/>
    </source>
</evidence>
<comment type="caution">
    <text evidence="1">The sequence shown here is derived from an EMBL/GenBank/DDBJ whole genome shotgun (WGS) entry which is preliminary data.</text>
</comment>
<protein>
    <recommendedName>
        <fullName evidence="3">Transposase</fullName>
    </recommendedName>
</protein>
<dbReference type="Gene3D" id="3.30.420.10">
    <property type="entry name" value="Ribonuclease H-like superfamily/Ribonuclease H"/>
    <property type="match status" value="1"/>
</dbReference>
<name>A0AAV7JM66_9METZ</name>
<dbReference type="PANTHER" id="PTHR46068">
    <property type="entry name" value="PROTEIN CBG27172"/>
    <property type="match status" value="1"/>
</dbReference>
<keyword evidence="2" id="KW-1185">Reference proteome</keyword>
<proteinExistence type="predicted"/>
<dbReference type="GO" id="GO:0003676">
    <property type="term" value="F:nucleic acid binding"/>
    <property type="evidence" value="ECO:0007669"/>
    <property type="project" value="InterPro"/>
</dbReference>
<dbReference type="InterPro" id="IPR036397">
    <property type="entry name" value="RNaseH_sf"/>
</dbReference>